<evidence type="ECO:0000256" key="2">
    <source>
        <dbReference type="SAM" id="SignalP"/>
    </source>
</evidence>
<accession>A0ABT5DA85</accession>
<dbReference type="RefSeq" id="WP_272137485.1">
    <property type="nucleotide sequence ID" value="NZ_JAQNDM010000002.1"/>
</dbReference>
<dbReference type="Proteomes" id="UP001221838">
    <property type="component" value="Unassembled WGS sequence"/>
</dbReference>
<feature type="signal peptide" evidence="2">
    <location>
        <begin position="1"/>
        <end position="21"/>
    </location>
</feature>
<evidence type="ECO:0000259" key="3">
    <source>
        <dbReference type="Pfam" id="PF22807"/>
    </source>
</evidence>
<sequence>MTQKTLFVVSVAVCLTACAHAPSPSPAPTEPPATTAPQLPAPDTSHDIQRYSKVIGWREDQTPVAPEGFQVTRFASGLRNPRWIYVLPNKDILVAEASSEFKDAKDKEEAQRTGKTVSQNMGNSANQITLFRDADGDGTPEVREVFLSRLQQPLGMLLLKDQFYVAHTNGLWRYPYQTGQTTLQARGEKILDLPAGGYNNHWTRNLLANADGSRIYVSVGSASNIGEHGMDEEKRRANILEIRPDGSQERIYASGLRNPVGMGWAPGTQTLWTVVNERDNLGDNLVPDYLTHVQEGGFYGWPYAYFGPHEDPRLAGQQPDLVKKTLVPDVPLGAHTASLGLAFYDQKAFPAKYQGGAFIGQHGSWNRSELSGYKVVFVPFQNGKPSGPPEDFLTGFISNLEKAEVHGRPVGIAVLPDGALLVADDASNTLWRVAP</sequence>
<dbReference type="EMBL" id="JAQNDM010000002">
    <property type="protein sequence ID" value="MDC0709171.1"/>
    <property type="molecule type" value="Genomic_DNA"/>
</dbReference>
<feature type="domain" description="Pyrroloquinoline quinone-dependent pyranose dehydrogenase beta-propeller" evidence="3">
    <location>
        <begin position="64"/>
        <end position="282"/>
    </location>
</feature>
<dbReference type="PANTHER" id="PTHR19328:SF55">
    <property type="entry name" value="BLR6566 PROTEIN"/>
    <property type="match status" value="1"/>
</dbReference>
<feature type="compositionally biased region" description="Low complexity" evidence="1">
    <location>
        <begin position="32"/>
        <end position="43"/>
    </location>
</feature>
<comment type="caution">
    <text evidence="4">The sequence shown here is derived from an EMBL/GenBank/DDBJ whole genome shotgun (WGS) entry which is preliminary data.</text>
</comment>
<dbReference type="InterPro" id="IPR011041">
    <property type="entry name" value="Quinoprot_gluc/sorb_DH_b-prop"/>
</dbReference>
<protein>
    <submittedName>
        <fullName evidence="4">Sorbosone dehydrogenase family protein</fullName>
    </submittedName>
</protein>
<feature type="region of interest" description="Disordered" evidence="1">
    <location>
        <begin position="21"/>
        <end position="45"/>
    </location>
</feature>
<feature type="domain" description="Pyrroloquinoline quinone-dependent pyranose dehydrogenase beta-propeller" evidence="3">
    <location>
        <begin position="326"/>
        <end position="432"/>
    </location>
</feature>
<dbReference type="Pfam" id="PF22807">
    <property type="entry name" value="TrAA12"/>
    <property type="match status" value="2"/>
</dbReference>
<dbReference type="Gene3D" id="2.120.10.30">
    <property type="entry name" value="TolB, C-terminal domain"/>
    <property type="match status" value="1"/>
</dbReference>
<name>A0ABT5DA85_9BACT</name>
<evidence type="ECO:0000313" key="5">
    <source>
        <dbReference type="Proteomes" id="UP001221838"/>
    </source>
</evidence>
<organism evidence="4 5">
    <name type="scientific">Stigmatella ashevillensis</name>
    <dbReference type="NCBI Taxonomy" id="2995309"/>
    <lineage>
        <taxon>Bacteria</taxon>
        <taxon>Pseudomonadati</taxon>
        <taxon>Myxococcota</taxon>
        <taxon>Myxococcia</taxon>
        <taxon>Myxococcales</taxon>
        <taxon>Cystobacterineae</taxon>
        <taxon>Archangiaceae</taxon>
        <taxon>Stigmatella</taxon>
    </lineage>
</organism>
<feature type="chain" id="PRO_5047530741" evidence="2">
    <location>
        <begin position="22"/>
        <end position="435"/>
    </location>
</feature>
<gene>
    <name evidence="4" type="ORF">POL68_11915</name>
</gene>
<dbReference type="InterPro" id="IPR054539">
    <property type="entry name" value="Beta-prop_PDH"/>
</dbReference>
<evidence type="ECO:0000256" key="1">
    <source>
        <dbReference type="SAM" id="MobiDB-lite"/>
    </source>
</evidence>
<dbReference type="SUPFAM" id="SSF50952">
    <property type="entry name" value="Soluble quinoprotein glucose dehydrogenase"/>
    <property type="match status" value="1"/>
</dbReference>
<dbReference type="PANTHER" id="PTHR19328">
    <property type="entry name" value="HEDGEHOG-INTERACTING PROTEIN"/>
    <property type="match status" value="1"/>
</dbReference>
<dbReference type="InterPro" id="IPR011042">
    <property type="entry name" value="6-blade_b-propeller_TolB-like"/>
</dbReference>
<reference evidence="4 5" key="1">
    <citation type="submission" date="2022-11" db="EMBL/GenBank/DDBJ databases">
        <title>Minimal conservation of predation-associated metabolite biosynthetic gene clusters underscores biosynthetic potential of Myxococcota including descriptions for ten novel species: Archangium lansinium sp. nov., Myxococcus landrumus sp. nov., Nannocystis bai.</title>
        <authorList>
            <person name="Ahearne A."/>
            <person name="Stevens C."/>
            <person name="Dowd S."/>
        </authorList>
    </citation>
    <scope>NUCLEOTIDE SEQUENCE [LARGE SCALE GENOMIC DNA]</scope>
    <source>
        <strain evidence="4 5">NCWAL01</strain>
    </source>
</reference>
<keyword evidence="2" id="KW-0732">Signal</keyword>
<evidence type="ECO:0000313" key="4">
    <source>
        <dbReference type="EMBL" id="MDC0709171.1"/>
    </source>
</evidence>
<keyword evidence="5" id="KW-1185">Reference proteome</keyword>
<proteinExistence type="predicted"/>